<feature type="compositionally biased region" description="Basic residues" evidence="1">
    <location>
        <begin position="133"/>
        <end position="155"/>
    </location>
</feature>
<evidence type="ECO:0000313" key="3">
    <source>
        <dbReference type="Proteomes" id="UP000265515"/>
    </source>
</evidence>
<protein>
    <submittedName>
        <fullName evidence="2">Uncharacterized protein</fullName>
    </submittedName>
</protein>
<proteinExistence type="predicted"/>
<accession>A0A388K3W9</accession>
<feature type="region of interest" description="Disordered" evidence="1">
    <location>
        <begin position="88"/>
        <end position="155"/>
    </location>
</feature>
<evidence type="ECO:0000256" key="1">
    <source>
        <dbReference type="SAM" id="MobiDB-lite"/>
    </source>
</evidence>
<feature type="compositionally biased region" description="Basic residues" evidence="1">
    <location>
        <begin position="107"/>
        <end position="126"/>
    </location>
</feature>
<reference evidence="2 3" key="1">
    <citation type="journal article" date="2018" name="Cell">
        <title>The Chara Genome: Secondary Complexity and Implications for Plant Terrestrialization.</title>
        <authorList>
            <person name="Nishiyama T."/>
            <person name="Sakayama H."/>
            <person name="Vries J.D."/>
            <person name="Buschmann H."/>
            <person name="Saint-Marcoux D."/>
            <person name="Ullrich K.K."/>
            <person name="Haas F.B."/>
            <person name="Vanderstraeten L."/>
            <person name="Becker D."/>
            <person name="Lang D."/>
            <person name="Vosolsobe S."/>
            <person name="Rombauts S."/>
            <person name="Wilhelmsson P.K.I."/>
            <person name="Janitza P."/>
            <person name="Kern R."/>
            <person name="Heyl A."/>
            <person name="Rumpler F."/>
            <person name="Villalobos L.I.A.C."/>
            <person name="Clay J.M."/>
            <person name="Skokan R."/>
            <person name="Toyoda A."/>
            <person name="Suzuki Y."/>
            <person name="Kagoshima H."/>
            <person name="Schijlen E."/>
            <person name="Tajeshwar N."/>
            <person name="Catarino B."/>
            <person name="Hetherington A.J."/>
            <person name="Saltykova A."/>
            <person name="Bonnot C."/>
            <person name="Breuninger H."/>
            <person name="Symeonidi A."/>
            <person name="Radhakrishnan G.V."/>
            <person name="Van Nieuwerburgh F."/>
            <person name="Deforce D."/>
            <person name="Chang C."/>
            <person name="Karol K.G."/>
            <person name="Hedrich R."/>
            <person name="Ulvskov P."/>
            <person name="Glockner G."/>
            <person name="Delwiche C.F."/>
            <person name="Petrasek J."/>
            <person name="Van de Peer Y."/>
            <person name="Friml J."/>
            <person name="Beilby M."/>
            <person name="Dolan L."/>
            <person name="Kohara Y."/>
            <person name="Sugano S."/>
            <person name="Fujiyama A."/>
            <person name="Delaux P.-M."/>
            <person name="Quint M."/>
            <person name="TheiBen G."/>
            <person name="Hagemann M."/>
            <person name="Harholt J."/>
            <person name="Dunand C."/>
            <person name="Zachgo S."/>
            <person name="Langdale J."/>
            <person name="Maumus F."/>
            <person name="Straeten D.V.D."/>
            <person name="Gould S.B."/>
            <person name="Rensing S.A."/>
        </authorList>
    </citation>
    <scope>NUCLEOTIDE SEQUENCE [LARGE SCALE GENOMIC DNA]</scope>
    <source>
        <strain evidence="2 3">S276</strain>
    </source>
</reference>
<dbReference type="Gramene" id="GBG64699">
    <property type="protein sequence ID" value="GBG64699"/>
    <property type="gene ID" value="CBR_g46242"/>
</dbReference>
<comment type="caution">
    <text evidence="2">The sequence shown here is derived from an EMBL/GenBank/DDBJ whole genome shotgun (WGS) entry which is preliminary data.</text>
</comment>
<name>A0A388K3W9_CHABU</name>
<dbReference type="AlphaFoldDB" id="A0A388K3W9"/>
<keyword evidence="3" id="KW-1185">Reference proteome</keyword>
<sequence length="155" mass="18975">MQISPDTLILAVERKHPFSGFEYVVLDVMFFLTRYMQMGEHERNSYELIDPIGNHIMRNRGKVSSYDKLFVEKSQRPGLFIDLAEKKMKEKKEEKKKKNKEKEMKKKEKKKKKKKKNDKEKKRKKKEKEEKKKNKKMKKKMEKKMKKKMEKKMEK</sequence>
<organism evidence="2 3">
    <name type="scientific">Chara braunii</name>
    <name type="common">Braun's stonewort</name>
    <dbReference type="NCBI Taxonomy" id="69332"/>
    <lineage>
        <taxon>Eukaryota</taxon>
        <taxon>Viridiplantae</taxon>
        <taxon>Streptophyta</taxon>
        <taxon>Charophyceae</taxon>
        <taxon>Charales</taxon>
        <taxon>Characeae</taxon>
        <taxon>Chara</taxon>
    </lineage>
</organism>
<dbReference type="OrthoDB" id="5988181at2759"/>
<gene>
    <name evidence="2" type="ORF">CBR_g46242</name>
</gene>
<dbReference type="Proteomes" id="UP000265515">
    <property type="component" value="Unassembled WGS sequence"/>
</dbReference>
<evidence type="ECO:0000313" key="2">
    <source>
        <dbReference type="EMBL" id="GBG64699.1"/>
    </source>
</evidence>
<dbReference type="EMBL" id="BFEA01000053">
    <property type="protein sequence ID" value="GBG64699.1"/>
    <property type="molecule type" value="Genomic_DNA"/>
</dbReference>